<dbReference type="OrthoDB" id="160089at2"/>
<evidence type="ECO:0000256" key="7">
    <source>
        <dbReference type="SAM" id="MobiDB-lite"/>
    </source>
</evidence>
<dbReference type="UniPathway" id="UPA00219"/>
<comment type="caution">
    <text evidence="10">The sequence shown here is derived from an EMBL/GenBank/DDBJ whole genome shotgun (WGS) entry which is preliminary data.</text>
</comment>
<dbReference type="GO" id="GO:0071555">
    <property type="term" value="P:cell wall organization"/>
    <property type="evidence" value="ECO:0007669"/>
    <property type="project" value="UniProtKB-UniRule"/>
</dbReference>
<feature type="active site" description="Proton donor/acceptor" evidence="6">
    <location>
        <position position="327"/>
    </location>
</feature>
<name>A0A0P6Y6N7_9CHLR</name>
<evidence type="ECO:0000256" key="4">
    <source>
        <dbReference type="ARBA" id="ARBA00022984"/>
    </source>
</evidence>
<evidence type="ECO:0000259" key="9">
    <source>
        <dbReference type="PROSITE" id="PS52029"/>
    </source>
</evidence>
<evidence type="ECO:0000313" key="11">
    <source>
        <dbReference type="Proteomes" id="UP000050277"/>
    </source>
</evidence>
<protein>
    <recommendedName>
        <fullName evidence="9">L,D-TPase catalytic domain-containing protein</fullName>
    </recommendedName>
</protein>
<feature type="domain" description="L,D-TPase catalytic" evidence="9">
    <location>
        <begin position="250"/>
        <end position="369"/>
    </location>
</feature>
<proteinExistence type="predicted"/>
<dbReference type="CDD" id="cd16913">
    <property type="entry name" value="YkuD_like"/>
    <property type="match status" value="1"/>
</dbReference>
<evidence type="ECO:0000256" key="1">
    <source>
        <dbReference type="ARBA" id="ARBA00004752"/>
    </source>
</evidence>
<dbReference type="GO" id="GO:0016740">
    <property type="term" value="F:transferase activity"/>
    <property type="evidence" value="ECO:0007669"/>
    <property type="project" value="UniProtKB-KW"/>
</dbReference>
<dbReference type="InterPro" id="IPR050979">
    <property type="entry name" value="LD-transpeptidase"/>
</dbReference>
<keyword evidence="3 6" id="KW-0133">Cell shape</keyword>
<keyword evidence="8" id="KW-0732">Signal</keyword>
<dbReference type="InterPro" id="IPR038063">
    <property type="entry name" value="Transpep_catalytic_dom"/>
</dbReference>
<evidence type="ECO:0000256" key="6">
    <source>
        <dbReference type="PROSITE-ProRule" id="PRU01373"/>
    </source>
</evidence>
<feature type="region of interest" description="Disordered" evidence="7">
    <location>
        <begin position="209"/>
        <end position="249"/>
    </location>
</feature>
<dbReference type="InterPro" id="IPR005490">
    <property type="entry name" value="LD_TPept_cat_dom"/>
</dbReference>
<keyword evidence="4 6" id="KW-0573">Peptidoglycan synthesis</keyword>
<dbReference type="FunFam" id="2.40.440.10:FF:000015">
    <property type="entry name" value="ErfK/YbiS/YcfS/YnhG family protein"/>
    <property type="match status" value="1"/>
</dbReference>
<evidence type="ECO:0000256" key="5">
    <source>
        <dbReference type="ARBA" id="ARBA00023316"/>
    </source>
</evidence>
<evidence type="ECO:0000313" key="10">
    <source>
        <dbReference type="EMBL" id="KPL85294.1"/>
    </source>
</evidence>
<keyword evidence="2" id="KW-0808">Transferase</keyword>
<dbReference type="GO" id="GO:0018104">
    <property type="term" value="P:peptidoglycan-protein cross-linking"/>
    <property type="evidence" value="ECO:0007669"/>
    <property type="project" value="TreeGrafter"/>
</dbReference>
<dbReference type="Proteomes" id="UP000050277">
    <property type="component" value="Unassembled WGS sequence"/>
</dbReference>
<dbReference type="EMBL" id="LGKP01000025">
    <property type="protein sequence ID" value="KPL85294.1"/>
    <property type="molecule type" value="Genomic_DNA"/>
</dbReference>
<feature type="compositionally biased region" description="Low complexity" evidence="7">
    <location>
        <begin position="209"/>
        <end position="220"/>
    </location>
</feature>
<dbReference type="AlphaFoldDB" id="A0A0P6Y6N7"/>
<feature type="signal peptide" evidence="8">
    <location>
        <begin position="1"/>
        <end position="23"/>
    </location>
</feature>
<reference evidence="10 11" key="1">
    <citation type="submission" date="2015-07" db="EMBL/GenBank/DDBJ databases">
        <title>Whole genome sequence of Herpetosiphon geysericola DSM 7119.</title>
        <authorList>
            <person name="Hemp J."/>
            <person name="Ward L.M."/>
            <person name="Pace L.A."/>
            <person name="Fischer W.W."/>
        </authorList>
    </citation>
    <scope>NUCLEOTIDE SEQUENCE [LARGE SCALE GENOMIC DNA]</scope>
    <source>
        <strain evidence="10 11">DSM 7119</strain>
    </source>
</reference>
<dbReference type="RefSeq" id="WP_054535577.1">
    <property type="nucleotide sequence ID" value="NZ_LGKP01000025.1"/>
</dbReference>
<feature type="chain" id="PRO_5006133364" description="L,D-TPase catalytic domain-containing protein" evidence="8">
    <location>
        <begin position="24"/>
        <end position="370"/>
    </location>
</feature>
<dbReference type="SUPFAM" id="SSF141523">
    <property type="entry name" value="L,D-transpeptidase catalytic domain-like"/>
    <property type="match status" value="1"/>
</dbReference>
<keyword evidence="5 6" id="KW-0961">Cell wall biogenesis/degradation</keyword>
<dbReference type="PANTHER" id="PTHR30582:SF2">
    <property type="entry name" value="L,D-TRANSPEPTIDASE YCIB-RELATED"/>
    <property type="match status" value="1"/>
</dbReference>
<dbReference type="Pfam" id="PF03734">
    <property type="entry name" value="YkuD"/>
    <property type="match status" value="1"/>
</dbReference>
<dbReference type="PATRIC" id="fig|70996.4.peg.189"/>
<evidence type="ECO:0000256" key="2">
    <source>
        <dbReference type="ARBA" id="ARBA00022679"/>
    </source>
</evidence>
<dbReference type="GO" id="GO:0071972">
    <property type="term" value="F:peptidoglycan L,D-transpeptidase activity"/>
    <property type="evidence" value="ECO:0007669"/>
    <property type="project" value="TreeGrafter"/>
</dbReference>
<dbReference type="PANTHER" id="PTHR30582">
    <property type="entry name" value="L,D-TRANSPEPTIDASE"/>
    <property type="match status" value="1"/>
</dbReference>
<evidence type="ECO:0000256" key="3">
    <source>
        <dbReference type="ARBA" id="ARBA00022960"/>
    </source>
</evidence>
<evidence type="ECO:0000256" key="8">
    <source>
        <dbReference type="SAM" id="SignalP"/>
    </source>
</evidence>
<keyword evidence="11" id="KW-1185">Reference proteome</keyword>
<dbReference type="Gene3D" id="2.40.440.10">
    <property type="entry name" value="L,D-transpeptidase catalytic domain-like"/>
    <property type="match status" value="1"/>
</dbReference>
<dbReference type="GO" id="GO:0008360">
    <property type="term" value="P:regulation of cell shape"/>
    <property type="evidence" value="ECO:0007669"/>
    <property type="project" value="UniProtKB-UniRule"/>
</dbReference>
<organism evidence="10 11">
    <name type="scientific">Herpetosiphon geysericola</name>
    <dbReference type="NCBI Taxonomy" id="70996"/>
    <lineage>
        <taxon>Bacteria</taxon>
        <taxon>Bacillati</taxon>
        <taxon>Chloroflexota</taxon>
        <taxon>Chloroflexia</taxon>
        <taxon>Herpetosiphonales</taxon>
        <taxon>Herpetosiphonaceae</taxon>
        <taxon>Herpetosiphon</taxon>
    </lineage>
</organism>
<gene>
    <name evidence="10" type="ORF">SE18_16595</name>
</gene>
<comment type="pathway">
    <text evidence="1 6">Cell wall biogenesis; peptidoglycan biosynthesis.</text>
</comment>
<dbReference type="STRING" id="70996.SE18_16595"/>
<feature type="active site" description="Nucleophile" evidence="6">
    <location>
        <position position="345"/>
    </location>
</feature>
<dbReference type="GO" id="GO:0005576">
    <property type="term" value="C:extracellular region"/>
    <property type="evidence" value="ECO:0007669"/>
    <property type="project" value="TreeGrafter"/>
</dbReference>
<sequence length="370" mass="40778">MRRIIWLSLVLGLCFWAFRTSQAVTPALTDTYGFASFWQINGGEQIFGQPITDPLEQDTLIVQYFENARFEYDPQTDSVGLGLVGRERTQWRDFGPQPRLAGASLRPEGSNYDLAGSFRRFWETNGGVEIFGLPISPAQFEARPTGRFKVQYFERALLIEHPLLAGTPEEIELAPLGQEVAAARGLIEGMSYEQPYLFEFDPVAPAPVQTAAPQPVAEPTQVPPTAAPAQPTNEPVPTATPKPANPNLGKRIEVDISKQWLYAYENGTIVFDAPVATGKDGFNTPTGSYEIYAKVPLQTMRGSLGGETWVVPNVPHAMYFNGSVALHGTYWHDLFGSGTRISHGCVNLPLDAAAWLYDWASVGTTVQVYY</sequence>
<accession>A0A0P6Y6N7</accession>
<dbReference type="PROSITE" id="PS52029">
    <property type="entry name" value="LD_TPASE"/>
    <property type="match status" value="1"/>
</dbReference>